<accession>A0A2T1LT86</accession>
<dbReference type="AlphaFoldDB" id="A0A2T1LT86"/>
<feature type="region of interest" description="Disordered" evidence="1">
    <location>
        <begin position="14"/>
        <end position="39"/>
    </location>
</feature>
<evidence type="ECO:0000256" key="1">
    <source>
        <dbReference type="SAM" id="MobiDB-lite"/>
    </source>
</evidence>
<keyword evidence="4" id="KW-1185">Reference proteome</keyword>
<feature type="compositionally biased region" description="Polar residues" evidence="1">
    <location>
        <begin position="167"/>
        <end position="179"/>
    </location>
</feature>
<organism evidence="3 4">
    <name type="scientific">Aphanothece hegewaldii CCALA 016</name>
    <dbReference type="NCBI Taxonomy" id="2107694"/>
    <lineage>
        <taxon>Bacteria</taxon>
        <taxon>Bacillati</taxon>
        <taxon>Cyanobacteriota</taxon>
        <taxon>Cyanophyceae</taxon>
        <taxon>Oscillatoriophycideae</taxon>
        <taxon>Chroococcales</taxon>
        <taxon>Aphanothecaceae</taxon>
        <taxon>Aphanothece</taxon>
    </lineage>
</organism>
<protein>
    <recommendedName>
        <fullName evidence="5">Conjugal transfer protein TrbI</fullName>
    </recommendedName>
</protein>
<proteinExistence type="predicted"/>
<sequence length="494" mass="53357">MSDKLKQIQDVLGFNGSSTKNTTNSNTAPAEPTSTIQATTPDVPLDADLEEEFQQHFTYHSFASHPLSKLSLVALGTAGVVGFLVLFYSLFQNPMGNLQASNGGAKSRDAQTEELFAQESEKREKEELLAQLALSQQAQQMKRHQIDKKSDAPAQPSLKEKPETPKSRISQQNVTPTSPRRTRAVARQSSRDLSTSSYNQRPYRINQVPVKPREIISRQPLVRSIKPSSKAIDPQKQWQDLAALGSFKAKVNNSNASSPRPIPLVAEADDKTTVSDNPSTVLVSQQKVTSNHSEQNVPVQKLNGRIEGGLAVPANTSVSPNRDSEEELLVSIVLNEPIKDRLSKSLVPSGARLTAMVKVNGPMISFIPRKLAYEIEGQYQEVELQPDAIAISGKDGPVIAEVRTVGEDGGGLSVNQLGQLAGALGGLAGIEKATNFALVFNALSGGSNRRTHNNGIRIYTVNDGTSVTVRLTRPLALPLGASTTETATPELDFE</sequence>
<evidence type="ECO:0008006" key="5">
    <source>
        <dbReference type="Google" id="ProtNLM"/>
    </source>
</evidence>
<feature type="compositionally biased region" description="Low complexity" evidence="1">
    <location>
        <begin position="15"/>
        <end position="27"/>
    </location>
</feature>
<name>A0A2T1LT86_9CHRO</name>
<evidence type="ECO:0000256" key="2">
    <source>
        <dbReference type="SAM" id="Phobius"/>
    </source>
</evidence>
<feature type="compositionally biased region" description="Polar residues" evidence="1">
    <location>
        <begin position="187"/>
        <end position="199"/>
    </location>
</feature>
<evidence type="ECO:0000313" key="3">
    <source>
        <dbReference type="EMBL" id="PSF33329.1"/>
    </source>
</evidence>
<dbReference type="EMBL" id="PXOH01000031">
    <property type="protein sequence ID" value="PSF33329.1"/>
    <property type="molecule type" value="Genomic_DNA"/>
</dbReference>
<dbReference type="OrthoDB" id="426483at2"/>
<dbReference type="RefSeq" id="WP_106458732.1">
    <property type="nucleotide sequence ID" value="NZ_PXOH01000031.1"/>
</dbReference>
<reference evidence="3 4" key="2">
    <citation type="submission" date="2018-03" db="EMBL/GenBank/DDBJ databases">
        <authorList>
            <person name="Keele B.F."/>
        </authorList>
    </citation>
    <scope>NUCLEOTIDE SEQUENCE [LARGE SCALE GENOMIC DNA]</scope>
    <source>
        <strain evidence="3 4">CCALA 016</strain>
    </source>
</reference>
<keyword evidence="2" id="KW-0472">Membrane</keyword>
<keyword evidence="2" id="KW-0812">Transmembrane</keyword>
<evidence type="ECO:0000313" key="4">
    <source>
        <dbReference type="Proteomes" id="UP000239001"/>
    </source>
</evidence>
<gene>
    <name evidence="3" type="ORF">C7H19_20235</name>
</gene>
<feature type="transmembrane region" description="Helical" evidence="2">
    <location>
        <begin position="70"/>
        <end position="91"/>
    </location>
</feature>
<reference evidence="3 4" key="1">
    <citation type="submission" date="2018-03" db="EMBL/GenBank/DDBJ databases">
        <title>The ancient ancestry and fast evolution of plastids.</title>
        <authorList>
            <person name="Moore K.R."/>
            <person name="Magnabosco C."/>
            <person name="Momper L."/>
            <person name="Gold D.A."/>
            <person name="Bosak T."/>
            <person name="Fournier G.P."/>
        </authorList>
    </citation>
    <scope>NUCLEOTIDE SEQUENCE [LARGE SCALE GENOMIC DNA]</scope>
    <source>
        <strain evidence="3 4">CCALA 016</strain>
    </source>
</reference>
<dbReference type="Proteomes" id="UP000239001">
    <property type="component" value="Unassembled WGS sequence"/>
</dbReference>
<comment type="caution">
    <text evidence="3">The sequence shown here is derived from an EMBL/GenBank/DDBJ whole genome shotgun (WGS) entry which is preliminary data.</text>
</comment>
<feature type="region of interest" description="Disordered" evidence="1">
    <location>
        <begin position="135"/>
        <end position="199"/>
    </location>
</feature>
<keyword evidence="2" id="KW-1133">Transmembrane helix</keyword>